<feature type="compositionally biased region" description="Low complexity" evidence="1">
    <location>
        <begin position="101"/>
        <end position="119"/>
    </location>
</feature>
<dbReference type="EMBL" id="CAJHJT010000034">
    <property type="protein sequence ID" value="CAD7003278.1"/>
    <property type="molecule type" value="Genomic_DNA"/>
</dbReference>
<feature type="region of interest" description="Disordered" evidence="1">
    <location>
        <begin position="1"/>
        <end position="126"/>
    </location>
</feature>
<feature type="compositionally biased region" description="Low complexity" evidence="1">
    <location>
        <begin position="74"/>
        <end position="89"/>
    </location>
</feature>
<keyword evidence="3" id="KW-1185">Reference proteome</keyword>
<feature type="compositionally biased region" description="Polar residues" evidence="1">
    <location>
        <begin position="1"/>
        <end position="12"/>
    </location>
</feature>
<protein>
    <submittedName>
        <fullName evidence="2">(Mediterranean fruit fly) hypothetical protein</fullName>
    </submittedName>
</protein>
<evidence type="ECO:0000256" key="1">
    <source>
        <dbReference type="SAM" id="MobiDB-lite"/>
    </source>
</evidence>
<dbReference type="Proteomes" id="UP000606786">
    <property type="component" value="Unassembled WGS sequence"/>
</dbReference>
<evidence type="ECO:0000313" key="2">
    <source>
        <dbReference type="EMBL" id="CAD7003278.1"/>
    </source>
</evidence>
<sequence>MAPVGRNQQHNQKSAHMHQHQHQQQHHQHHYVAHQHHQQPNAHTHPPYAARRHSNTATTTTGTPAGLGGGSAGAMGLAMPGSSSSQRESLSARRPADTTVSGSTMYSRGSSTSISSTKKSLNRTRTQSYNTSAILSTATFPEPNSGIKAISNRLCVNKILNCETVICFDEL</sequence>
<comment type="caution">
    <text evidence="2">The sequence shown here is derived from an EMBL/GenBank/DDBJ whole genome shotgun (WGS) entry which is preliminary data.</text>
</comment>
<evidence type="ECO:0000313" key="3">
    <source>
        <dbReference type="Proteomes" id="UP000606786"/>
    </source>
</evidence>
<gene>
    <name evidence="2" type="ORF">CCAP1982_LOCUS11740</name>
</gene>
<proteinExistence type="predicted"/>
<dbReference type="AlphaFoldDB" id="A0A811UY87"/>
<organism evidence="2 3">
    <name type="scientific">Ceratitis capitata</name>
    <name type="common">Mediterranean fruit fly</name>
    <name type="synonym">Tephritis capitata</name>
    <dbReference type="NCBI Taxonomy" id="7213"/>
    <lineage>
        <taxon>Eukaryota</taxon>
        <taxon>Metazoa</taxon>
        <taxon>Ecdysozoa</taxon>
        <taxon>Arthropoda</taxon>
        <taxon>Hexapoda</taxon>
        <taxon>Insecta</taxon>
        <taxon>Pterygota</taxon>
        <taxon>Neoptera</taxon>
        <taxon>Endopterygota</taxon>
        <taxon>Diptera</taxon>
        <taxon>Brachycera</taxon>
        <taxon>Muscomorpha</taxon>
        <taxon>Tephritoidea</taxon>
        <taxon>Tephritidae</taxon>
        <taxon>Ceratitis</taxon>
        <taxon>Ceratitis</taxon>
    </lineage>
</organism>
<accession>A0A811UY87</accession>
<reference evidence="2" key="1">
    <citation type="submission" date="2020-11" db="EMBL/GenBank/DDBJ databases">
        <authorList>
            <person name="Whitehead M."/>
        </authorList>
    </citation>
    <scope>NUCLEOTIDE SEQUENCE</scope>
    <source>
        <strain evidence="2">EGII</strain>
    </source>
</reference>
<feature type="compositionally biased region" description="Basic residues" evidence="1">
    <location>
        <begin position="13"/>
        <end position="37"/>
    </location>
</feature>
<name>A0A811UY87_CERCA</name>